<organism evidence="1 2">
    <name type="scientific">Lactobacillus equicursoris DSM 19284 = JCM 14600 = CIP 110162</name>
    <dbReference type="NCBI Taxonomy" id="1293597"/>
    <lineage>
        <taxon>Bacteria</taxon>
        <taxon>Bacillati</taxon>
        <taxon>Bacillota</taxon>
        <taxon>Bacilli</taxon>
        <taxon>Lactobacillales</taxon>
        <taxon>Lactobacillaceae</taxon>
        <taxon>Lactobacillus</taxon>
    </lineage>
</organism>
<dbReference type="CDD" id="cd21059">
    <property type="entry name" value="LciA-like"/>
    <property type="match status" value="1"/>
</dbReference>
<accession>A0A0R1M1V4</accession>
<evidence type="ECO:0000313" key="2">
    <source>
        <dbReference type="Proteomes" id="UP000051074"/>
    </source>
</evidence>
<proteinExistence type="predicted"/>
<dbReference type="GO" id="GO:0030153">
    <property type="term" value="P:bacteriocin immunity"/>
    <property type="evidence" value="ECO:0007669"/>
    <property type="project" value="InterPro"/>
</dbReference>
<evidence type="ECO:0000313" key="1">
    <source>
        <dbReference type="EMBL" id="KRL01681.1"/>
    </source>
</evidence>
<sequence>MLKKQKLIKISLTEEDNFWRQIMFGKKKKAEAAKAEQEASKKTDGRILLYSDIIDALYDEMPREEREALLEAKQQLEQKVYLGKVMRDLRIALEPVAIKSQLSPQGKQIFWNITAGGYQLTGVGLATQAAMLFSGR</sequence>
<gene>
    <name evidence="1" type="ORF">FC20_GL000734</name>
</gene>
<name>A0A0R1M1V4_9LACO</name>
<dbReference type="STRING" id="1293597.FC20_GL000734"/>
<dbReference type="AlphaFoldDB" id="A0A0R1M1V4"/>
<reference evidence="1 2" key="1">
    <citation type="journal article" date="2015" name="Genome Announc.">
        <title>Expanding the biotechnology potential of lactobacilli through comparative genomics of 213 strains and associated genera.</title>
        <authorList>
            <person name="Sun Z."/>
            <person name="Harris H.M."/>
            <person name="McCann A."/>
            <person name="Guo C."/>
            <person name="Argimon S."/>
            <person name="Zhang W."/>
            <person name="Yang X."/>
            <person name="Jeffery I.B."/>
            <person name="Cooney J.C."/>
            <person name="Kagawa T.F."/>
            <person name="Liu W."/>
            <person name="Song Y."/>
            <person name="Salvetti E."/>
            <person name="Wrobel A."/>
            <person name="Rasinkangas P."/>
            <person name="Parkhill J."/>
            <person name="Rea M.C."/>
            <person name="O'Sullivan O."/>
            <person name="Ritari J."/>
            <person name="Douillard F.P."/>
            <person name="Paul Ross R."/>
            <person name="Yang R."/>
            <person name="Briner A.E."/>
            <person name="Felis G.E."/>
            <person name="de Vos W.M."/>
            <person name="Barrangou R."/>
            <person name="Klaenhammer T.R."/>
            <person name="Caufield P.W."/>
            <person name="Cui Y."/>
            <person name="Zhang H."/>
            <person name="O'Toole P.W."/>
        </authorList>
    </citation>
    <scope>NUCLEOTIDE SEQUENCE [LARGE SCALE GENOMIC DNA]</scope>
    <source>
        <strain evidence="1 2">DSM 19284</strain>
    </source>
</reference>
<comment type="caution">
    <text evidence="1">The sequence shown here is derived from an EMBL/GenBank/DDBJ whole genome shotgun (WGS) entry which is preliminary data.</text>
</comment>
<evidence type="ECO:0008006" key="3">
    <source>
        <dbReference type="Google" id="ProtNLM"/>
    </source>
</evidence>
<keyword evidence="2" id="KW-1185">Reference proteome</keyword>
<protein>
    <recommendedName>
        <fullName evidence="3">Bacteriocin immunity protein</fullName>
    </recommendedName>
</protein>
<dbReference type="PATRIC" id="fig|1293597.4.peg.806"/>
<dbReference type="EMBL" id="AZDU01000023">
    <property type="protein sequence ID" value="KRL01681.1"/>
    <property type="molecule type" value="Genomic_DNA"/>
</dbReference>
<dbReference type="Proteomes" id="UP000051074">
    <property type="component" value="Unassembled WGS sequence"/>
</dbReference>